<evidence type="ECO:0000313" key="10">
    <source>
        <dbReference type="Proteomes" id="UP000179807"/>
    </source>
</evidence>
<evidence type="ECO:0000256" key="4">
    <source>
        <dbReference type="ARBA" id="ARBA00022989"/>
    </source>
</evidence>
<dbReference type="Pfam" id="PF01529">
    <property type="entry name" value="DHHC"/>
    <property type="match status" value="1"/>
</dbReference>
<evidence type="ECO:0000256" key="5">
    <source>
        <dbReference type="ARBA" id="ARBA00023136"/>
    </source>
</evidence>
<dbReference type="GO" id="GO:0006612">
    <property type="term" value="P:protein targeting to membrane"/>
    <property type="evidence" value="ECO:0007669"/>
    <property type="project" value="TreeGrafter"/>
</dbReference>
<dbReference type="Proteomes" id="UP000179807">
    <property type="component" value="Unassembled WGS sequence"/>
</dbReference>
<keyword evidence="6 7" id="KW-0012">Acyltransferase</keyword>
<feature type="transmembrane region" description="Helical" evidence="7">
    <location>
        <begin position="224"/>
        <end position="244"/>
    </location>
</feature>
<proteinExistence type="inferred from homology"/>
<dbReference type="RefSeq" id="XP_068358499.1">
    <property type="nucleotide sequence ID" value="XM_068492799.1"/>
</dbReference>
<evidence type="ECO:0000313" key="9">
    <source>
        <dbReference type="EMBL" id="OHT05363.1"/>
    </source>
</evidence>
<dbReference type="InterPro" id="IPR001594">
    <property type="entry name" value="Palmitoyltrfase_DHHC"/>
</dbReference>
<dbReference type="GO" id="GO:0019706">
    <property type="term" value="F:protein-cysteine S-palmitoyltransferase activity"/>
    <property type="evidence" value="ECO:0007669"/>
    <property type="project" value="UniProtKB-EC"/>
</dbReference>
<feature type="transmembrane region" description="Helical" evidence="7">
    <location>
        <begin position="256"/>
        <end position="280"/>
    </location>
</feature>
<comment type="subcellular location">
    <subcellularLocation>
        <location evidence="1">Membrane</location>
        <topology evidence="1">Multi-pass membrane protein</topology>
    </subcellularLocation>
</comment>
<reference evidence="9" key="1">
    <citation type="submission" date="2016-10" db="EMBL/GenBank/DDBJ databases">
        <authorList>
            <person name="Benchimol M."/>
            <person name="Almeida L.G."/>
            <person name="Vasconcelos A.T."/>
            <person name="Perreira-Neves A."/>
            <person name="Rosa I.A."/>
            <person name="Tasca T."/>
            <person name="Bogo M.R."/>
            <person name="de Souza W."/>
        </authorList>
    </citation>
    <scope>NUCLEOTIDE SEQUENCE [LARGE SCALE GENOMIC DNA]</scope>
    <source>
        <strain evidence="9">K</strain>
    </source>
</reference>
<dbReference type="GO" id="GO:0016020">
    <property type="term" value="C:membrane"/>
    <property type="evidence" value="ECO:0007669"/>
    <property type="project" value="UniProtKB-SubCell"/>
</dbReference>
<accession>A0A1J4K2D9</accession>
<gene>
    <name evidence="9" type="ORF">TRFO_05945</name>
</gene>
<comment type="caution">
    <text evidence="9">The sequence shown here is derived from an EMBL/GenBank/DDBJ whole genome shotgun (WGS) entry which is preliminary data.</text>
</comment>
<feature type="transmembrane region" description="Helical" evidence="7">
    <location>
        <begin position="89"/>
        <end position="112"/>
    </location>
</feature>
<dbReference type="PANTHER" id="PTHR22883:SF147">
    <property type="entry name" value="PALMITOYLTRANSFERASE"/>
    <property type="match status" value="1"/>
</dbReference>
<dbReference type="PROSITE" id="PS50216">
    <property type="entry name" value="DHHC"/>
    <property type="match status" value="1"/>
</dbReference>
<evidence type="ECO:0000256" key="2">
    <source>
        <dbReference type="ARBA" id="ARBA00022679"/>
    </source>
</evidence>
<dbReference type="GO" id="GO:0005783">
    <property type="term" value="C:endoplasmic reticulum"/>
    <property type="evidence" value="ECO:0007669"/>
    <property type="project" value="TreeGrafter"/>
</dbReference>
<comment type="similarity">
    <text evidence="7">Belongs to the DHHC palmitoyltransferase family.</text>
</comment>
<dbReference type="EMBL" id="MLAK01000760">
    <property type="protein sequence ID" value="OHT05363.1"/>
    <property type="molecule type" value="Genomic_DNA"/>
</dbReference>
<keyword evidence="5 7" id="KW-0472">Membrane</keyword>
<feature type="transmembrane region" description="Helical" evidence="7">
    <location>
        <begin position="124"/>
        <end position="148"/>
    </location>
</feature>
<dbReference type="VEuPathDB" id="TrichDB:TRFO_05945"/>
<evidence type="ECO:0000256" key="7">
    <source>
        <dbReference type="RuleBase" id="RU079119"/>
    </source>
</evidence>
<name>A0A1J4K2D9_9EUKA</name>
<comment type="catalytic activity">
    <reaction evidence="7">
        <text>L-cysteinyl-[protein] + hexadecanoyl-CoA = S-hexadecanoyl-L-cysteinyl-[protein] + CoA</text>
        <dbReference type="Rhea" id="RHEA:36683"/>
        <dbReference type="Rhea" id="RHEA-COMP:10131"/>
        <dbReference type="Rhea" id="RHEA-COMP:11032"/>
        <dbReference type="ChEBI" id="CHEBI:29950"/>
        <dbReference type="ChEBI" id="CHEBI:57287"/>
        <dbReference type="ChEBI" id="CHEBI:57379"/>
        <dbReference type="ChEBI" id="CHEBI:74151"/>
        <dbReference type="EC" id="2.3.1.225"/>
    </reaction>
</comment>
<sequence length="375" mass="45156">MIEILFQSPKSNVSEMNFLTINRSLCNSISAIFSNIKIMEDFNTTPLLFSSNFYQDEKARIRSNYKTICCKQCHIAYFRIPKFVFCGHWMVQLFPTLLLCIFHCSTLIIWYFDIIQCRHEVKNLYYLYGIVLFTFLCSCISYILIICYGPGYLPYNWAETHEMNLSWEREMSLIAIYKEQVEFARFNSRPPRSSFSIKARRFVLRADHYCIWVTSWIGLKNQRYFLLMTFYVPLYHLLTLVFRYHWWNLVLKKWRFIYILSFTVMLLQLFIIIFSLIQFIKGLKNTIQNRTLIERWSSNHWYKIPQKNCISNFEEICGSKKLFLFWFFPCFCLSQNVDGLYKNYRDKNDKNNENDENGNNFTINPLMDNLMAENS</sequence>
<keyword evidence="2 7" id="KW-0808">Transferase</keyword>
<dbReference type="GeneID" id="94827503"/>
<comment type="domain">
    <text evidence="7">The DHHC domain is required for palmitoyltransferase activity.</text>
</comment>
<organism evidence="9 10">
    <name type="scientific">Tritrichomonas foetus</name>
    <dbReference type="NCBI Taxonomy" id="1144522"/>
    <lineage>
        <taxon>Eukaryota</taxon>
        <taxon>Metamonada</taxon>
        <taxon>Parabasalia</taxon>
        <taxon>Tritrichomonadida</taxon>
        <taxon>Tritrichomonadidae</taxon>
        <taxon>Tritrichomonas</taxon>
    </lineage>
</organism>
<protein>
    <recommendedName>
        <fullName evidence="7">Palmitoyltransferase</fullName>
        <ecNumber evidence="7">2.3.1.225</ecNumber>
    </recommendedName>
</protein>
<evidence type="ECO:0000259" key="8">
    <source>
        <dbReference type="Pfam" id="PF01529"/>
    </source>
</evidence>
<evidence type="ECO:0000256" key="6">
    <source>
        <dbReference type="ARBA" id="ARBA00023315"/>
    </source>
</evidence>
<evidence type="ECO:0000256" key="1">
    <source>
        <dbReference type="ARBA" id="ARBA00004141"/>
    </source>
</evidence>
<feature type="domain" description="Palmitoyltransferase DHHC" evidence="8">
    <location>
        <begin position="179"/>
        <end position="298"/>
    </location>
</feature>
<keyword evidence="10" id="KW-1185">Reference proteome</keyword>
<dbReference type="AlphaFoldDB" id="A0A1J4K2D9"/>
<evidence type="ECO:0000256" key="3">
    <source>
        <dbReference type="ARBA" id="ARBA00022692"/>
    </source>
</evidence>
<keyword evidence="4 7" id="KW-1133">Transmembrane helix</keyword>
<keyword evidence="3 7" id="KW-0812">Transmembrane</keyword>
<dbReference type="GO" id="GO:0005794">
    <property type="term" value="C:Golgi apparatus"/>
    <property type="evidence" value="ECO:0007669"/>
    <property type="project" value="TreeGrafter"/>
</dbReference>
<dbReference type="PANTHER" id="PTHR22883">
    <property type="entry name" value="ZINC FINGER DHHC DOMAIN CONTAINING PROTEIN"/>
    <property type="match status" value="1"/>
</dbReference>
<dbReference type="EC" id="2.3.1.225" evidence="7"/>
<dbReference type="InterPro" id="IPR039859">
    <property type="entry name" value="PFA4/ZDH16/20/ERF2-like"/>
</dbReference>